<dbReference type="Proteomes" id="UP000250321">
    <property type="component" value="Unassembled WGS sequence"/>
</dbReference>
<proteinExistence type="predicted"/>
<sequence length="67" mass="7835">MNVLDVVYLIDFRLLLVENDIRKKLDLGSDMTKVHQALNIFARFFGWHWLLNEHRKEAGGLPLAEDV</sequence>
<dbReference type="AlphaFoldDB" id="A0A314Y304"/>
<evidence type="ECO:0000313" key="2">
    <source>
        <dbReference type="Proteomes" id="UP000250321"/>
    </source>
</evidence>
<reference evidence="1 2" key="1">
    <citation type="submission" date="2018-02" db="EMBL/GenBank/DDBJ databases">
        <title>Draft genome of wild Prunus yedoensis var. nudiflora.</title>
        <authorList>
            <person name="Baek S."/>
            <person name="Kim J.-H."/>
            <person name="Choi K."/>
            <person name="Kim G.-B."/>
            <person name="Cho A."/>
            <person name="Jang H."/>
            <person name="Shin C.-H."/>
            <person name="Yu H.-J."/>
            <person name="Mun J.-H."/>
        </authorList>
    </citation>
    <scope>NUCLEOTIDE SEQUENCE [LARGE SCALE GENOMIC DNA]</scope>
    <source>
        <strain evidence="2">cv. Jeju island</strain>
        <tissue evidence="1">Leaf</tissue>
    </source>
</reference>
<name>A0A314Y304_PRUYE</name>
<protein>
    <submittedName>
        <fullName evidence="1">Cyclic dof factor 2</fullName>
    </submittedName>
</protein>
<accession>A0A314Y304</accession>
<evidence type="ECO:0000313" key="1">
    <source>
        <dbReference type="EMBL" id="PQQ01392.1"/>
    </source>
</evidence>
<organism evidence="1 2">
    <name type="scientific">Prunus yedoensis var. nudiflora</name>
    <dbReference type="NCBI Taxonomy" id="2094558"/>
    <lineage>
        <taxon>Eukaryota</taxon>
        <taxon>Viridiplantae</taxon>
        <taxon>Streptophyta</taxon>
        <taxon>Embryophyta</taxon>
        <taxon>Tracheophyta</taxon>
        <taxon>Spermatophyta</taxon>
        <taxon>Magnoliopsida</taxon>
        <taxon>eudicotyledons</taxon>
        <taxon>Gunneridae</taxon>
        <taxon>Pentapetalae</taxon>
        <taxon>rosids</taxon>
        <taxon>fabids</taxon>
        <taxon>Rosales</taxon>
        <taxon>Rosaceae</taxon>
        <taxon>Amygdaloideae</taxon>
        <taxon>Amygdaleae</taxon>
        <taxon>Prunus</taxon>
    </lineage>
</organism>
<dbReference type="EMBL" id="PJQY01001570">
    <property type="protein sequence ID" value="PQQ01392.1"/>
    <property type="molecule type" value="Genomic_DNA"/>
</dbReference>
<comment type="caution">
    <text evidence="1">The sequence shown here is derived from an EMBL/GenBank/DDBJ whole genome shotgun (WGS) entry which is preliminary data.</text>
</comment>
<gene>
    <name evidence="1" type="ORF">Pyn_04735</name>
</gene>
<keyword evidence="2" id="KW-1185">Reference proteome</keyword>